<feature type="region of interest" description="Disordered" evidence="1">
    <location>
        <begin position="19"/>
        <end position="113"/>
    </location>
</feature>
<dbReference type="Proteomes" id="UP000836404">
    <property type="component" value="Unassembled WGS sequence"/>
</dbReference>
<dbReference type="AlphaFoldDB" id="A0A9N8M083"/>
<protein>
    <submittedName>
        <fullName evidence="2">Uncharacterized protein</fullName>
    </submittedName>
</protein>
<feature type="compositionally biased region" description="Basic and acidic residues" evidence="1">
    <location>
        <begin position="19"/>
        <end position="40"/>
    </location>
</feature>
<keyword evidence="3" id="KW-1185">Reference proteome</keyword>
<dbReference type="EMBL" id="CAJHJF010003329">
    <property type="protein sequence ID" value="CAD6934482.1"/>
    <property type="molecule type" value="Genomic_DNA"/>
</dbReference>
<evidence type="ECO:0000313" key="2">
    <source>
        <dbReference type="EMBL" id="CAD6934482.1"/>
    </source>
</evidence>
<evidence type="ECO:0000256" key="1">
    <source>
        <dbReference type="SAM" id="MobiDB-lite"/>
    </source>
</evidence>
<feature type="compositionally biased region" description="Acidic residues" evidence="1">
    <location>
        <begin position="55"/>
        <end position="79"/>
    </location>
</feature>
<gene>
    <name evidence="2" type="ORF">JKILLFL_G821</name>
</gene>
<organism evidence="2 3">
    <name type="scientific">Tilletia laevis</name>
    <dbReference type="NCBI Taxonomy" id="157183"/>
    <lineage>
        <taxon>Eukaryota</taxon>
        <taxon>Fungi</taxon>
        <taxon>Dikarya</taxon>
        <taxon>Basidiomycota</taxon>
        <taxon>Ustilaginomycotina</taxon>
        <taxon>Exobasidiomycetes</taxon>
        <taxon>Tilletiales</taxon>
        <taxon>Tilletiaceae</taxon>
        <taxon>Tilletia</taxon>
    </lineage>
</organism>
<feature type="compositionally biased region" description="Acidic residues" evidence="1">
    <location>
        <begin position="100"/>
        <end position="113"/>
    </location>
</feature>
<feature type="non-terminal residue" evidence="2">
    <location>
        <position position="113"/>
    </location>
</feature>
<evidence type="ECO:0000313" key="3">
    <source>
        <dbReference type="Proteomes" id="UP000836404"/>
    </source>
</evidence>
<proteinExistence type="predicted"/>
<comment type="caution">
    <text evidence="2">The sequence shown here is derived from an EMBL/GenBank/DDBJ whole genome shotgun (WGS) entry which is preliminary data.</text>
</comment>
<sequence length="113" mass="12747">RRDQRVLCWCHGRCARQGDESRTITSRSRDRHIAADKDEGQIAVEAEAEQRAAEEKEDQEQEEEEEDQQQQEEEEEEEAYGQNLGPSSDDGFGNGFPLADDVDMSGSEDEGQG</sequence>
<accession>A0A9N8M083</accession>
<reference evidence="2 3" key="1">
    <citation type="submission" date="2020-10" db="EMBL/GenBank/DDBJ databases">
        <authorList>
            <person name="Sedaghatjoo S."/>
        </authorList>
    </citation>
    <scope>NUCLEOTIDE SEQUENCE [LARGE SCALE GENOMIC DNA]</scope>
    <source>
        <strain evidence="2 3">LLFL</strain>
    </source>
</reference>
<name>A0A9N8M083_9BASI</name>
<feature type="non-terminal residue" evidence="2">
    <location>
        <position position="1"/>
    </location>
</feature>